<proteinExistence type="predicted"/>
<protein>
    <submittedName>
        <fullName evidence="1">Uncharacterized protein</fullName>
    </submittedName>
</protein>
<accession>A0A0E9SND0</accession>
<name>A0A0E9SND0_ANGAN</name>
<reference evidence="1" key="1">
    <citation type="submission" date="2014-11" db="EMBL/GenBank/DDBJ databases">
        <authorList>
            <person name="Amaro Gonzalez C."/>
        </authorList>
    </citation>
    <scope>NUCLEOTIDE SEQUENCE</scope>
</reference>
<dbReference type="AlphaFoldDB" id="A0A0E9SND0"/>
<organism evidence="1">
    <name type="scientific">Anguilla anguilla</name>
    <name type="common">European freshwater eel</name>
    <name type="synonym">Muraena anguilla</name>
    <dbReference type="NCBI Taxonomy" id="7936"/>
    <lineage>
        <taxon>Eukaryota</taxon>
        <taxon>Metazoa</taxon>
        <taxon>Chordata</taxon>
        <taxon>Craniata</taxon>
        <taxon>Vertebrata</taxon>
        <taxon>Euteleostomi</taxon>
        <taxon>Actinopterygii</taxon>
        <taxon>Neopterygii</taxon>
        <taxon>Teleostei</taxon>
        <taxon>Anguilliformes</taxon>
        <taxon>Anguillidae</taxon>
        <taxon>Anguilla</taxon>
    </lineage>
</organism>
<sequence length="57" mass="6610">MIIYKRICPIVLLLIAVFFLKSLTFIVIFRGVLCEDCVNRNLTLNSVCLWVSVNHVR</sequence>
<evidence type="ECO:0000313" key="1">
    <source>
        <dbReference type="EMBL" id="JAH42859.1"/>
    </source>
</evidence>
<dbReference type="EMBL" id="GBXM01065718">
    <property type="protein sequence ID" value="JAH42859.1"/>
    <property type="molecule type" value="Transcribed_RNA"/>
</dbReference>
<reference evidence="1" key="2">
    <citation type="journal article" date="2015" name="Fish Shellfish Immunol.">
        <title>Early steps in the European eel (Anguilla anguilla)-Vibrio vulnificus interaction in the gills: Role of the RtxA13 toxin.</title>
        <authorList>
            <person name="Callol A."/>
            <person name="Pajuelo D."/>
            <person name="Ebbesson L."/>
            <person name="Teles M."/>
            <person name="MacKenzie S."/>
            <person name="Amaro C."/>
        </authorList>
    </citation>
    <scope>NUCLEOTIDE SEQUENCE</scope>
</reference>